<organism evidence="7 9">
    <name type="scientific">Segatella copri</name>
    <dbReference type="NCBI Taxonomy" id="165179"/>
    <lineage>
        <taxon>Bacteria</taxon>
        <taxon>Pseudomonadati</taxon>
        <taxon>Bacteroidota</taxon>
        <taxon>Bacteroidia</taxon>
        <taxon>Bacteroidales</taxon>
        <taxon>Prevotellaceae</taxon>
        <taxon>Segatella</taxon>
    </lineage>
</organism>
<evidence type="ECO:0000256" key="5">
    <source>
        <dbReference type="SAM" id="Phobius"/>
    </source>
</evidence>
<evidence type="ECO:0000256" key="1">
    <source>
        <dbReference type="ARBA" id="ARBA00022679"/>
    </source>
</evidence>
<dbReference type="Proteomes" id="UP000261187">
    <property type="component" value="Unassembled WGS sequence"/>
</dbReference>
<accession>A0AA92SW50</accession>
<keyword evidence="5" id="KW-0812">Transmembrane</keyword>
<dbReference type="PANTHER" id="PTHR24348">
    <property type="entry name" value="SERINE/THREONINE-PROTEIN KINASE UNC-51-RELATED"/>
    <property type="match status" value="1"/>
</dbReference>
<keyword evidence="5" id="KW-1133">Transmembrane helix</keyword>
<dbReference type="EMBL" id="QSAV01000025">
    <property type="protein sequence ID" value="RGW78823.1"/>
    <property type="molecule type" value="Genomic_DNA"/>
</dbReference>
<dbReference type="PANTHER" id="PTHR24348:SF22">
    <property type="entry name" value="NON-SPECIFIC SERINE_THREONINE PROTEIN KINASE"/>
    <property type="match status" value="1"/>
</dbReference>
<keyword evidence="5" id="KW-0472">Membrane</keyword>
<evidence type="ECO:0000313" key="7">
    <source>
        <dbReference type="EMBL" id="RGL54833.1"/>
    </source>
</evidence>
<dbReference type="Pfam" id="PF00069">
    <property type="entry name" value="Pkinase"/>
    <property type="match status" value="1"/>
</dbReference>
<keyword evidence="3 7" id="KW-0418">Kinase</keyword>
<dbReference type="CDD" id="cd14014">
    <property type="entry name" value="STKc_PknB_like"/>
    <property type="match status" value="1"/>
</dbReference>
<feature type="transmembrane region" description="Helical" evidence="5">
    <location>
        <begin position="315"/>
        <end position="334"/>
    </location>
</feature>
<dbReference type="AlphaFoldDB" id="A0AA92SW50"/>
<dbReference type="EMBL" id="QSSA01000046">
    <property type="protein sequence ID" value="RGL54833.1"/>
    <property type="molecule type" value="Genomic_DNA"/>
</dbReference>
<dbReference type="GO" id="GO:0005776">
    <property type="term" value="C:autophagosome"/>
    <property type="evidence" value="ECO:0007669"/>
    <property type="project" value="TreeGrafter"/>
</dbReference>
<dbReference type="SUPFAM" id="SSF56112">
    <property type="entry name" value="Protein kinase-like (PK-like)"/>
    <property type="match status" value="1"/>
</dbReference>
<dbReference type="GO" id="GO:0005524">
    <property type="term" value="F:ATP binding"/>
    <property type="evidence" value="ECO:0007669"/>
    <property type="project" value="UniProtKB-KW"/>
</dbReference>
<dbReference type="GO" id="GO:0016020">
    <property type="term" value="C:membrane"/>
    <property type="evidence" value="ECO:0007669"/>
    <property type="project" value="TreeGrafter"/>
</dbReference>
<evidence type="ECO:0000256" key="2">
    <source>
        <dbReference type="ARBA" id="ARBA00022741"/>
    </source>
</evidence>
<dbReference type="InterPro" id="IPR045269">
    <property type="entry name" value="Atg1-like"/>
</dbReference>
<keyword evidence="1" id="KW-0808">Transferase</keyword>
<keyword evidence="7" id="KW-0723">Serine/threonine-protein kinase</keyword>
<evidence type="ECO:0000256" key="4">
    <source>
        <dbReference type="ARBA" id="ARBA00022840"/>
    </source>
</evidence>
<dbReference type="GO" id="GO:0000407">
    <property type="term" value="C:phagophore assembly site"/>
    <property type="evidence" value="ECO:0007669"/>
    <property type="project" value="TreeGrafter"/>
</dbReference>
<evidence type="ECO:0000313" key="9">
    <source>
        <dbReference type="Proteomes" id="UP000261187"/>
    </source>
</evidence>
<dbReference type="GO" id="GO:0005829">
    <property type="term" value="C:cytosol"/>
    <property type="evidence" value="ECO:0007669"/>
    <property type="project" value="TreeGrafter"/>
</dbReference>
<keyword evidence="2" id="KW-0547">Nucleotide-binding</keyword>
<sequence>MRVCRKSMTHSHYNKNMIDIENFSKSNKLFDGHYQLLRPLSTDGGTADVWLAIDVNTVDVSVEEDEKSIDQDTGMLVAIKIYRPKNALDIDGEQRFRDEYKIVYECRHENLLQPTNFSIFEGIPYLVLPYCKYGSSEQLIGKKLSLDDIWKFIFDVSSGLNRLHTNEPSIIHQDIKPANILIDNSKDYAITDFGISSKHNGTHNYYYDDGNSGTMAYMAPERFQEGAEPMCQSDIWAFGATLYEILTGNVPFGEEGGRFQMENHAQPPQNNNIPSDIQRLITDCLSLEPGNRPSANSIKEAALAKHYPIKSKRKLIWFLGGIGVFIICMLFFILPSKPTETPQIPVEKVYDDALADLKSDNATIVKRGISLMDSLSNQRYIPAIYQMAYTYGWYIEDESLKRKKVLGIEVFNNEKDGLYLPKIDRYSNEALALFSKILELNDSTFAEINAQAAYRLACYYVNPNQIIKPNMAKGKKYLEQSKEWAELSNDTTLLFKIKQSLETFK</sequence>
<dbReference type="InterPro" id="IPR000719">
    <property type="entry name" value="Prot_kinase_dom"/>
</dbReference>
<keyword evidence="4" id="KW-0067">ATP-binding</keyword>
<dbReference type="GO" id="GO:0004674">
    <property type="term" value="F:protein serine/threonine kinase activity"/>
    <property type="evidence" value="ECO:0007669"/>
    <property type="project" value="UniProtKB-KW"/>
</dbReference>
<dbReference type="PROSITE" id="PS00108">
    <property type="entry name" value="PROTEIN_KINASE_ST"/>
    <property type="match status" value="1"/>
</dbReference>
<evidence type="ECO:0000313" key="10">
    <source>
        <dbReference type="Proteomes" id="UP000285776"/>
    </source>
</evidence>
<proteinExistence type="predicted"/>
<reference evidence="9 10" key="1">
    <citation type="submission" date="2018-08" db="EMBL/GenBank/DDBJ databases">
        <title>A genome reference for cultivated species of the human gut microbiota.</title>
        <authorList>
            <person name="Zou Y."/>
            <person name="Xue W."/>
            <person name="Luo G."/>
        </authorList>
    </citation>
    <scope>NUCLEOTIDE SEQUENCE [LARGE SCALE GENOMIC DNA]</scope>
    <source>
        <strain evidence="8 10">AF10-17</strain>
        <strain evidence="7 9">TF06-40</strain>
    </source>
</reference>
<evidence type="ECO:0000313" key="8">
    <source>
        <dbReference type="EMBL" id="RGW78823.1"/>
    </source>
</evidence>
<dbReference type="InterPro" id="IPR011009">
    <property type="entry name" value="Kinase-like_dom_sf"/>
</dbReference>
<dbReference type="PROSITE" id="PS50011">
    <property type="entry name" value="PROTEIN_KINASE_DOM"/>
    <property type="match status" value="1"/>
</dbReference>
<dbReference type="Gene3D" id="1.10.510.10">
    <property type="entry name" value="Transferase(Phosphotransferase) domain 1"/>
    <property type="match status" value="1"/>
</dbReference>
<name>A0AA92SW50_9BACT</name>
<evidence type="ECO:0000259" key="6">
    <source>
        <dbReference type="PROSITE" id="PS50011"/>
    </source>
</evidence>
<feature type="domain" description="Protein kinase" evidence="6">
    <location>
        <begin position="35"/>
        <end position="309"/>
    </location>
</feature>
<comment type="caution">
    <text evidence="7">The sequence shown here is derived from an EMBL/GenBank/DDBJ whole genome shotgun (WGS) entry which is preliminary data.</text>
</comment>
<dbReference type="SMART" id="SM00220">
    <property type="entry name" value="S_TKc"/>
    <property type="match status" value="1"/>
</dbReference>
<dbReference type="InterPro" id="IPR008271">
    <property type="entry name" value="Ser/Thr_kinase_AS"/>
</dbReference>
<protein>
    <submittedName>
        <fullName evidence="7">Serine/threonine protein kinase</fullName>
    </submittedName>
</protein>
<dbReference type="Proteomes" id="UP000285776">
    <property type="component" value="Unassembled WGS sequence"/>
</dbReference>
<gene>
    <name evidence="8" type="ORF">DWV53_08825</name>
    <name evidence="7" type="ORF">DXC61_14345</name>
</gene>
<evidence type="ECO:0000256" key="3">
    <source>
        <dbReference type="ARBA" id="ARBA00022777"/>
    </source>
</evidence>